<sequence>MSRMKKHVIKVTNYLPGGLFIFCCFDSLCL</sequence>
<dbReference type="AlphaFoldDB" id="A0A2P2IIG5"/>
<protein>
    <submittedName>
        <fullName evidence="1">Uncharacterized protein</fullName>
    </submittedName>
</protein>
<organism evidence="1">
    <name type="scientific">Rhizophora mucronata</name>
    <name type="common">Asiatic mangrove</name>
    <dbReference type="NCBI Taxonomy" id="61149"/>
    <lineage>
        <taxon>Eukaryota</taxon>
        <taxon>Viridiplantae</taxon>
        <taxon>Streptophyta</taxon>
        <taxon>Embryophyta</taxon>
        <taxon>Tracheophyta</taxon>
        <taxon>Spermatophyta</taxon>
        <taxon>Magnoliopsida</taxon>
        <taxon>eudicotyledons</taxon>
        <taxon>Gunneridae</taxon>
        <taxon>Pentapetalae</taxon>
        <taxon>rosids</taxon>
        <taxon>fabids</taxon>
        <taxon>Malpighiales</taxon>
        <taxon>Rhizophoraceae</taxon>
        <taxon>Rhizophora</taxon>
    </lineage>
</organism>
<proteinExistence type="predicted"/>
<reference evidence="1" key="1">
    <citation type="submission" date="2018-02" db="EMBL/GenBank/DDBJ databases">
        <title>Rhizophora mucronata_Transcriptome.</title>
        <authorList>
            <person name="Meera S.P."/>
            <person name="Sreeshan A."/>
            <person name="Augustine A."/>
        </authorList>
    </citation>
    <scope>NUCLEOTIDE SEQUENCE</scope>
    <source>
        <tissue evidence="1">Leaf</tissue>
    </source>
</reference>
<dbReference type="EMBL" id="GGEC01000537">
    <property type="protein sequence ID" value="MBW81020.1"/>
    <property type="molecule type" value="Transcribed_RNA"/>
</dbReference>
<accession>A0A2P2IIG5</accession>
<evidence type="ECO:0000313" key="1">
    <source>
        <dbReference type="EMBL" id="MBW81020.1"/>
    </source>
</evidence>
<name>A0A2P2IIG5_RHIMU</name>